<accession>A0A9Y4U3Q7</accession>
<gene>
    <name evidence="2 3" type="primary">LOC103375268</name>
</gene>
<proteinExistence type="predicted"/>
<sequence length="753" mass="83672">MGLITEGISDCISGIEAMVTGEFSWKSWAIGKAISIGVSLIGFGVGKLIAKGFKASKMLIKGFGKQLKPMSKFLSRQAKDGLSAVMKTNMKNVAYYTAKKVAEEVIVYGLGVAEKKILSEILKNVKKKIESGIAENVKSDMEKEPITALVDSIVLSHIEDKEQLHDLLKDKDRKSDLLAIFKTLSSAAAQTFYADLDWQNRLNSTFSSVINSAKAGSDGKAYGILTAIQVVHMAALAGEATHAVLTLSSKFFSKLHRQLNIFKEKKASSEKVKVNELSVSDVEMLKEFKQDVADIISTLLADALVEVFHQKFSSHVISYVQGKLNGAIGHFVGTALKIDRTMEKLRAGQNNRYISYMPGSRNSEHELTGETGQHSQSHAEKIKNNTTAGTILDIRVLAEAKGTKVVILTEDSHGKLTKMQELSPSTKPASQTVTLIYRPKSAQYPAGHYDVRINGQTVKIVSKDKSCLFDALARGMKPQASEDEISLEADRLRSVEVDALLRHPGQWDPFIKRKEWTEKIRGGDWYLAEGAAPPIKETKEVLKKEVGKVQTYKQWQQHAKKNPGIGQFLNADHQPPVSSILEAQKMNPDSKLAKAMLEVATNSSPLNPSLIPDVHKHHGRELPTVCVPQEIHREFLSTTSKAFRMCLAETISKDDVVGTFKLMVLGSMVRSNLNNTKNFKNFQNTKKSKTRFAIFESSFPQHSPTLRKYWFNRLQGKNVMTNNDLTTITTWINNKGYNDNNDPHRKQVCNLLK</sequence>
<reference evidence="2 3" key="1">
    <citation type="submission" date="2025-04" db="UniProtKB">
        <authorList>
            <consortium name="RefSeq"/>
        </authorList>
    </citation>
    <scope>IDENTIFICATION</scope>
</reference>
<protein>
    <submittedName>
        <fullName evidence="2 3">Uncharacterized protein LOC103375268 isoform X1</fullName>
    </submittedName>
</protein>
<keyword evidence="1" id="KW-1185">Reference proteome</keyword>
<dbReference type="RefSeq" id="XP_008303718.1">
    <property type="nucleotide sequence ID" value="XM_008305496.1"/>
</dbReference>
<dbReference type="Proteomes" id="UP000694891">
    <property type="component" value="Unplaced"/>
</dbReference>
<name>A0A9Y4U3Q7_9TELE</name>
<evidence type="ECO:0000313" key="3">
    <source>
        <dbReference type="RefSeq" id="XP_008303718.1"/>
    </source>
</evidence>
<evidence type="ECO:0000313" key="2">
    <source>
        <dbReference type="RefSeq" id="XP_008303715.1"/>
    </source>
</evidence>
<organism evidence="1 2">
    <name type="scientific">Stegastes partitus</name>
    <name type="common">bicolor damselfish</name>
    <dbReference type="NCBI Taxonomy" id="144197"/>
    <lineage>
        <taxon>Eukaryota</taxon>
        <taxon>Metazoa</taxon>
        <taxon>Chordata</taxon>
        <taxon>Craniata</taxon>
        <taxon>Vertebrata</taxon>
        <taxon>Euteleostomi</taxon>
        <taxon>Actinopterygii</taxon>
        <taxon>Neopterygii</taxon>
        <taxon>Teleostei</taxon>
        <taxon>Neoteleostei</taxon>
        <taxon>Acanthomorphata</taxon>
        <taxon>Ovalentaria</taxon>
        <taxon>Pomacentridae</taxon>
        <taxon>Stegastes</taxon>
    </lineage>
</organism>
<evidence type="ECO:0000313" key="1">
    <source>
        <dbReference type="Proteomes" id="UP000694891"/>
    </source>
</evidence>
<dbReference type="GeneID" id="103375268"/>
<dbReference type="RefSeq" id="XP_008303715.1">
    <property type="nucleotide sequence ID" value="XM_008305493.1"/>
</dbReference>
<dbReference type="AlphaFoldDB" id="A0A9Y4U3Q7"/>